<dbReference type="Gene3D" id="1.20.1720.10">
    <property type="entry name" value="Multidrug resistance protein D"/>
    <property type="match status" value="1"/>
</dbReference>
<feature type="transmembrane region" description="Helical" evidence="5">
    <location>
        <begin position="209"/>
        <end position="230"/>
    </location>
</feature>
<feature type="transmembrane region" description="Helical" evidence="5">
    <location>
        <begin position="177"/>
        <end position="197"/>
    </location>
</feature>
<sequence>MTMDATLSPPQARAELDDATKRTIVFGVLLAMLLAALDQTIVATALPTIGRDLGDLQNLSWIVTAYLLSSTAVTPLYGKVSDIYGRRTTLLTAIGIFILGSIACALAPSMLALIIARFVQGLGGGGLISLAHTIIGDAMSPKERARYMGYFGAVFALSSMAGPVLGGVLSQAFHWSLIFWINIPLGLLAFAMTANALRKLPRHERPHRIDAIGALLLVLASVLLLLALSWGGVTYAWDSPTILGIIAASIVAWVLFVIRLLTAPEPFLPLGVLGDKVVAYATLAGFFGIGTMVGLSIYLPLFFQSVLHLTAGASGVALIPLSICTVIGAQFSGRVMARVEHYKRTPLIGLGVAAVTTGILAVVSHSASLIEIEVLLSIIGLGLGTLFPVTIVAVQNAVPPHHMGSATATVNFMRSLGSAIIVATFGAIFLGGVGAIAGASGTSVEEKIASATAAGVSLGGAFSGVFTAAAIGILAAFVLLLLMEQRPIRGQAPATSSALEL</sequence>
<organism evidence="7 8">
    <name type="scientific">Kaistia dalseonensis</name>
    <dbReference type="NCBI Taxonomy" id="410840"/>
    <lineage>
        <taxon>Bacteria</taxon>
        <taxon>Pseudomonadati</taxon>
        <taxon>Pseudomonadota</taxon>
        <taxon>Alphaproteobacteria</taxon>
        <taxon>Hyphomicrobiales</taxon>
        <taxon>Kaistiaceae</taxon>
        <taxon>Kaistia</taxon>
    </lineage>
</organism>
<comment type="subcellular location">
    <subcellularLocation>
        <location evidence="1">Membrane</location>
        <topology evidence="1">Multi-pass membrane protein</topology>
    </subcellularLocation>
</comment>
<protein>
    <submittedName>
        <fullName evidence="7">EmrB/QacA subfamily drug resistance transporter</fullName>
    </submittedName>
</protein>
<dbReference type="Proteomes" id="UP001241603">
    <property type="component" value="Unassembled WGS sequence"/>
</dbReference>
<keyword evidence="2 5" id="KW-0812">Transmembrane</keyword>
<evidence type="ECO:0000313" key="7">
    <source>
        <dbReference type="EMBL" id="MDQ0438052.1"/>
    </source>
</evidence>
<reference evidence="7 8" key="1">
    <citation type="submission" date="2023-07" db="EMBL/GenBank/DDBJ databases">
        <title>Genomic Encyclopedia of Type Strains, Phase IV (KMG-IV): sequencing the most valuable type-strain genomes for metagenomic binning, comparative biology and taxonomic classification.</title>
        <authorList>
            <person name="Goeker M."/>
        </authorList>
    </citation>
    <scope>NUCLEOTIDE SEQUENCE [LARGE SCALE GENOMIC DNA]</scope>
    <source>
        <strain evidence="7 8">B6-8</strain>
    </source>
</reference>
<feature type="transmembrane region" description="Helical" evidence="5">
    <location>
        <begin position="23"/>
        <end position="46"/>
    </location>
</feature>
<feature type="transmembrane region" description="Helical" evidence="5">
    <location>
        <begin position="90"/>
        <end position="108"/>
    </location>
</feature>
<dbReference type="SUPFAM" id="SSF103473">
    <property type="entry name" value="MFS general substrate transporter"/>
    <property type="match status" value="1"/>
</dbReference>
<feature type="transmembrane region" description="Helical" evidence="5">
    <location>
        <begin position="347"/>
        <end position="368"/>
    </location>
</feature>
<feature type="transmembrane region" description="Helical" evidence="5">
    <location>
        <begin position="114"/>
        <end position="135"/>
    </location>
</feature>
<feature type="transmembrane region" description="Helical" evidence="5">
    <location>
        <begin position="277"/>
        <end position="299"/>
    </location>
</feature>
<dbReference type="PANTHER" id="PTHR23501:SF197">
    <property type="entry name" value="COMD"/>
    <property type="match status" value="1"/>
</dbReference>
<feature type="domain" description="Major facilitator superfamily (MFS) profile" evidence="6">
    <location>
        <begin position="24"/>
        <end position="487"/>
    </location>
</feature>
<keyword evidence="4 5" id="KW-0472">Membrane</keyword>
<name>A0ABU0H6W0_9HYPH</name>
<dbReference type="PANTHER" id="PTHR23501">
    <property type="entry name" value="MAJOR FACILITATOR SUPERFAMILY"/>
    <property type="match status" value="1"/>
</dbReference>
<dbReference type="EMBL" id="JAUSVO010000003">
    <property type="protein sequence ID" value="MDQ0438052.1"/>
    <property type="molecule type" value="Genomic_DNA"/>
</dbReference>
<dbReference type="InterPro" id="IPR011701">
    <property type="entry name" value="MFS"/>
</dbReference>
<evidence type="ECO:0000313" key="8">
    <source>
        <dbReference type="Proteomes" id="UP001241603"/>
    </source>
</evidence>
<keyword evidence="8" id="KW-1185">Reference proteome</keyword>
<feature type="transmembrane region" description="Helical" evidence="5">
    <location>
        <begin position="458"/>
        <end position="482"/>
    </location>
</feature>
<feature type="transmembrane region" description="Helical" evidence="5">
    <location>
        <begin position="374"/>
        <end position="394"/>
    </location>
</feature>
<proteinExistence type="predicted"/>
<evidence type="ECO:0000256" key="5">
    <source>
        <dbReference type="SAM" id="Phobius"/>
    </source>
</evidence>
<evidence type="ECO:0000256" key="1">
    <source>
        <dbReference type="ARBA" id="ARBA00004141"/>
    </source>
</evidence>
<feature type="transmembrane region" description="Helical" evidence="5">
    <location>
        <begin position="242"/>
        <end position="261"/>
    </location>
</feature>
<keyword evidence="3 5" id="KW-1133">Transmembrane helix</keyword>
<evidence type="ECO:0000256" key="3">
    <source>
        <dbReference type="ARBA" id="ARBA00022989"/>
    </source>
</evidence>
<evidence type="ECO:0000256" key="2">
    <source>
        <dbReference type="ARBA" id="ARBA00022692"/>
    </source>
</evidence>
<feature type="transmembrane region" description="Helical" evidence="5">
    <location>
        <begin position="305"/>
        <end position="327"/>
    </location>
</feature>
<dbReference type="Gene3D" id="1.20.1250.20">
    <property type="entry name" value="MFS general substrate transporter like domains"/>
    <property type="match status" value="1"/>
</dbReference>
<feature type="transmembrane region" description="Helical" evidence="5">
    <location>
        <begin position="58"/>
        <end position="78"/>
    </location>
</feature>
<evidence type="ECO:0000256" key="4">
    <source>
        <dbReference type="ARBA" id="ARBA00023136"/>
    </source>
</evidence>
<dbReference type="InterPro" id="IPR036259">
    <property type="entry name" value="MFS_trans_sf"/>
</dbReference>
<dbReference type="PROSITE" id="PS50850">
    <property type="entry name" value="MFS"/>
    <property type="match status" value="1"/>
</dbReference>
<dbReference type="CDD" id="cd17502">
    <property type="entry name" value="MFS_Azr1_MDR_like"/>
    <property type="match status" value="1"/>
</dbReference>
<feature type="transmembrane region" description="Helical" evidence="5">
    <location>
        <begin position="147"/>
        <end position="165"/>
    </location>
</feature>
<dbReference type="Pfam" id="PF07690">
    <property type="entry name" value="MFS_1"/>
    <property type="match status" value="1"/>
</dbReference>
<gene>
    <name evidence="7" type="ORF">QO014_002444</name>
</gene>
<dbReference type="PRINTS" id="PR01036">
    <property type="entry name" value="TCRTETB"/>
</dbReference>
<evidence type="ECO:0000259" key="6">
    <source>
        <dbReference type="PROSITE" id="PS50850"/>
    </source>
</evidence>
<comment type="caution">
    <text evidence="7">The sequence shown here is derived from an EMBL/GenBank/DDBJ whole genome shotgun (WGS) entry which is preliminary data.</text>
</comment>
<dbReference type="InterPro" id="IPR020846">
    <property type="entry name" value="MFS_dom"/>
</dbReference>
<feature type="transmembrane region" description="Helical" evidence="5">
    <location>
        <begin position="415"/>
        <end position="438"/>
    </location>
</feature>
<accession>A0ABU0H6W0</accession>